<name>A0A242A8T4_9ENTE</name>
<reference evidence="3 4" key="1">
    <citation type="submission" date="2017-05" db="EMBL/GenBank/DDBJ databases">
        <title>The Genome Sequence of Enterococcus sp. 8G7_MSG3316.</title>
        <authorList>
            <consortium name="The Broad Institute Genomics Platform"/>
            <consortium name="The Broad Institute Genomic Center for Infectious Diseases"/>
            <person name="Earl A."/>
            <person name="Manson A."/>
            <person name="Schwartman J."/>
            <person name="Gilmore M."/>
            <person name="Abouelleil A."/>
            <person name="Cao P."/>
            <person name="Chapman S."/>
            <person name="Cusick C."/>
            <person name="Shea T."/>
            <person name="Young S."/>
            <person name="Neafsey D."/>
            <person name="Nusbaum C."/>
            <person name="Birren B."/>
        </authorList>
    </citation>
    <scope>NUCLEOTIDE SEQUENCE [LARGE SCALE GENOMIC DNA]</scope>
    <source>
        <strain evidence="3 4">8G7_MSG3316</strain>
    </source>
</reference>
<dbReference type="InterPro" id="IPR036388">
    <property type="entry name" value="WH-like_DNA-bd_sf"/>
</dbReference>
<dbReference type="Gene3D" id="1.10.10.10">
    <property type="entry name" value="Winged helix-like DNA-binding domain superfamily/Winged helix DNA-binding domain"/>
    <property type="match status" value="1"/>
</dbReference>
<dbReference type="CDD" id="cd06445">
    <property type="entry name" value="ATase"/>
    <property type="match status" value="1"/>
</dbReference>
<proteinExistence type="predicted"/>
<dbReference type="GO" id="GO:0003824">
    <property type="term" value="F:catalytic activity"/>
    <property type="evidence" value="ECO:0007669"/>
    <property type="project" value="InterPro"/>
</dbReference>
<dbReference type="EMBL" id="NGKU01000001">
    <property type="protein sequence ID" value="OTN77445.1"/>
    <property type="molecule type" value="Genomic_DNA"/>
</dbReference>
<evidence type="ECO:0000256" key="1">
    <source>
        <dbReference type="ARBA" id="ARBA00022763"/>
    </source>
</evidence>
<dbReference type="Proteomes" id="UP000195043">
    <property type="component" value="Unassembled WGS sequence"/>
</dbReference>
<evidence type="ECO:0000259" key="2">
    <source>
        <dbReference type="Pfam" id="PF01035"/>
    </source>
</evidence>
<evidence type="ECO:0000313" key="4">
    <source>
        <dbReference type="Proteomes" id="UP000195043"/>
    </source>
</evidence>
<dbReference type="InterPro" id="IPR036217">
    <property type="entry name" value="MethylDNA_cys_MeTrfase_DNAb"/>
</dbReference>
<dbReference type="GO" id="GO:0006281">
    <property type="term" value="P:DNA repair"/>
    <property type="evidence" value="ECO:0007669"/>
    <property type="project" value="InterPro"/>
</dbReference>
<gene>
    <name evidence="3" type="ORF">A5886_002545</name>
</gene>
<dbReference type="PANTHER" id="PTHR42942:SF1">
    <property type="entry name" value="ALKYLTRANSFERASE-LIKE PROTEIN 1"/>
    <property type="match status" value="1"/>
</dbReference>
<keyword evidence="4" id="KW-1185">Reference proteome</keyword>
<dbReference type="AlphaFoldDB" id="A0A242A8T4"/>
<dbReference type="InterPro" id="IPR014048">
    <property type="entry name" value="MethylDNA_cys_MeTrfase_DNA-bd"/>
</dbReference>
<accession>A0A242A8T4</accession>
<dbReference type="InterPro" id="IPR052520">
    <property type="entry name" value="ATL_DNA_repair"/>
</dbReference>
<dbReference type="STRING" id="1834191.A5886_002545"/>
<dbReference type="OrthoDB" id="9802228at2"/>
<comment type="caution">
    <text evidence="3">The sequence shown here is derived from an EMBL/GenBank/DDBJ whole genome shotgun (WGS) entry which is preliminary data.</text>
</comment>
<dbReference type="SUPFAM" id="SSF46767">
    <property type="entry name" value="Methylated DNA-protein cysteine methyltransferase, C-terminal domain"/>
    <property type="match status" value="1"/>
</dbReference>
<dbReference type="Pfam" id="PF01035">
    <property type="entry name" value="DNA_binding_1"/>
    <property type="match status" value="1"/>
</dbReference>
<keyword evidence="1" id="KW-0227">DNA damage</keyword>
<dbReference type="RefSeq" id="WP_086275472.1">
    <property type="nucleotide sequence ID" value="NZ_NGKU01000001.1"/>
</dbReference>
<protein>
    <recommendedName>
        <fullName evidence="2">Methylated-DNA-[protein]-cysteine S-methyltransferase DNA binding domain-containing protein</fullName>
    </recommendedName>
</protein>
<organism evidence="3 4">
    <name type="scientific">Candidatus Enterococcus testudinis</name>
    <dbReference type="NCBI Taxonomy" id="1834191"/>
    <lineage>
        <taxon>Bacteria</taxon>
        <taxon>Bacillati</taxon>
        <taxon>Bacillota</taxon>
        <taxon>Bacilli</taxon>
        <taxon>Lactobacillales</taxon>
        <taxon>Enterococcaceae</taxon>
        <taxon>Enterococcus</taxon>
    </lineage>
</organism>
<dbReference type="PANTHER" id="PTHR42942">
    <property type="entry name" value="6-O-METHYLGUANINE DNA METHYLTRANSFERASE"/>
    <property type="match status" value="1"/>
</dbReference>
<evidence type="ECO:0000313" key="3">
    <source>
        <dbReference type="EMBL" id="OTN77445.1"/>
    </source>
</evidence>
<feature type="domain" description="Methylated-DNA-[protein]-cysteine S-methyltransferase DNA binding" evidence="2">
    <location>
        <begin position="3"/>
        <end position="79"/>
    </location>
</feature>
<sequence>MNPFYQEVYELVAKVPYGKVVSYSQISWYLGKLNQARAVGRAMKYSPSHLPAHRVVRADGVLVGPSAETRRAALIAEGVFFKPNGSVDMKACSWQIPDDAFKECT</sequence>
<dbReference type="NCBIfam" id="TIGR00589">
    <property type="entry name" value="ogt"/>
    <property type="match status" value="1"/>
</dbReference>